<evidence type="ECO:0000313" key="1">
    <source>
        <dbReference type="EMBL" id="MCY9519107.1"/>
    </source>
</evidence>
<proteinExistence type="predicted"/>
<dbReference type="Gene3D" id="2.60.40.1180">
    <property type="entry name" value="Golgi alpha-mannosidase II"/>
    <property type="match status" value="1"/>
</dbReference>
<name>A0ABT4DP29_9BACL</name>
<organism evidence="1 2">
    <name type="scientific">Paenibacillus apiarius</name>
    <dbReference type="NCBI Taxonomy" id="46240"/>
    <lineage>
        <taxon>Bacteria</taxon>
        <taxon>Bacillati</taxon>
        <taxon>Bacillota</taxon>
        <taxon>Bacilli</taxon>
        <taxon>Bacillales</taxon>
        <taxon>Paenibacillaceae</taxon>
        <taxon>Paenibacillus</taxon>
    </lineage>
</organism>
<evidence type="ECO:0000313" key="2">
    <source>
        <dbReference type="Proteomes" id="UP001207626"/>
    </source>
</evidence>
<gene>
    <name evidence="1" type="ORF">M5X09_05340</name>
</gene>
<dbReference type="InterPro" id="IPR013780">
    <property type="entry name" value="Glyco_hydro_b"/>
</dbReference>
<sequence length="118" mass="12691">MDRHGTAASRVEREGGEAATGLHLCLLPRAHRSPALHAGDYARLERREDTLLYVKRAAGEEALVAINFGAKPLALPSGGLLAGKPRFALSNCRESAGNIASFILRPYEAAVWVSEINQ</sequence>
<protein>
    <submittedName>
        <fullName evidence="1">DUF3459 domain-containing protein</fullName>
    </submittedName>
</protein>
<dbReference type="SUPFAM" id="SSF51011">
    <property type="entry name" value="Glycosyl hydrolase domain"/>
    <property type="match status" value="1"/>
</dbReference>
<dbReference type="EMBL" id="JAMDLW010000005">
    <property type="protein sequence ID" value="MCY9519107.1"/>
    <property type="molecule type" value="Genomic_DNA"/>
</dbReference>
<comment type="caution">
    <text evidence="1">The sequence shown here is derived from an EMBL/GenBank/DDBJ whole genome shotgun (WGS) entry which is preliminary data.</text>
</comment>
<dbReference type="RefSeq" id="WP_254912159.1">
    <property type="nucleotide sequence ID" value="NZ_JAMDLV010000030.1"/>
</dbReference>
<reference evidence="1 2" key="1">
    <citation type="submission" date="2022-05" db="EMBL/GenBank/DDBJ databases">
        <title>Genome Sequencing of Bee-Associated Microbes.</title>
        <authorList>
            <person name="Dunlap C."/>
        </authorList>
    </citation>
    <scope>NUCLEOTIDE SEQUENCE [LARGE SCALE GENOMIC DNA]</scope>
    <source>
        <strain evidence="1 2">NRRL NRS-1438</strain>
    </source>
</reference>
<keyword evidence="2" id="KW-1185">Reference proteome</keyword>
<accession>A0ABT4DP29</accession>
<dbReference type="Proteomes" id="UP001207626">
    <property type="component" value="Unassembled WGS sequence"/>
</dbReference>